<keyword evidence="1" id="KW-0175">Coiled coil</keyword>
<sequence>MIDQFPEPLTPEHQAVPEVAEEPAVPSAIPPPVPVHLMPTAKTFVDHAEPAVSAVLATTADSIEHDPRGTALAVQTPPAVVEHSEGNRTIVGAPTKRIRPRTVLGITAAVLLCGFLVAQIFVFRGNAQEQAERATRAEKSLASTSATLDKTESSLTTSESALTSTKGLLATETAKSQALDLRISELTNEKAQVQDERNVAQEVSRLGGVAASQMLDCRDRLLDAMSSLVGGSSYYPNYSGMSARLDAAVPICQQANSSIDAFIGALP</sequence>
<feature type="transmembrane region" description="Helical" evidence="3">
    <location>
        <begin position="103"/>
        <end position="123"/>
    </location>
</feature>
<evidence type="ECO:0000256" key="2">
    <source>
        <dbReference type="SAM" id="MobiDB-lite"/>
    </source>
</evidence>
<gene>
    <name evidence="4" type="ORF">UFOPK2766_02005</name>
    <name evidence="5" type="ORF">UFOPK3519_01706</name>
</gene>
<feature type="compositionally biased region" description="Low complexity" evidence="2">
    <location>
        <begin position="153"/>
        <end position="162"/>
    </location>
</feature>
<organism evidence="4">
    <name type="scientific">freshwater metagenome</name>
    <dbReference type="NCBI Taxonomy" id="449393"/>
    <lineage>
        <taxon>unclassified sequences</taxon>
        <taxon>metagenomes</taxon>
        <taxon>ecological metagenomes</taxon>
    </lineage>
</organism>
<evidence type="ECO:0000256" key="1">
    <source>
        <dbReference type="SAM" id="Coils"/>
    </source>
</evidence>
<protein>
    <submittedName>
        <fullName evidence="4">Unannotated protein</fullName>
    </submittedName>
</protein>
<dbReference type="AlphaFoldDB" id="A0A6J6UE73"/>
<accession>A0A6J6UE73</accession>
<name>A0A6J6UE73_9ZZZZ</name>
<dbReference type="EMBL" id="CAEZYU010000122">
    <property type="protein sequence ID" value="CAB4757398.1"/>
    <property type="molecule type" value="Genomic_DNA"/>
</dbReference>
<evidence type="ECO:0000313" key="5">
    <source>
        <dbReference type="EMBL" id="CAB4916260.1"/>
    </source>
</evidence>
<dbReference type="EMBL" id="CAFBMG010000187">
    <property type="protein sequence ID" value="CAB4916260.1"/>
    <property type="molecule type" value="Genomic_DNA"/>
</dbReference>
<keyword evidence="3" id="KW-0472">Membrane</keyword>
<proteinExistence type="predicted"/>
<keyword evidence="3" id="KW-1133">Transmembrane helix</keyword>
<evidence type="ECO:0000313" key="4">
    <source>
        <dbReference type="EMBL" id="CAB4757398.1"/>
    </source>
</evidence>
<feature type="coiled-coil region" evidence="1">
    <location>
        <begin position="176"/>
        <end position="203"/>
    </location>
</feature>
<evidence type="ECO:0000256" key="3">
    <source>
        <dbReference type="SAM" id="Phobius"/>
    </source>
</evidence>
<keyword evidence="3" id="KW-0812">Transmembrane</keyword>
<feature type="region of interest" description="Disordered" evidence="2">
    <location>
        <begin position="137"/>
        <end position="162"/>
    </location>
</feature>
<reference evidence="4" key="1">
    <citation type="submission" date="2020-05" db="EMBL/GenBank/DDBJ databases">
        <authorList>
            <person name="Chiriac C."/>
            <person name="Salcher M."/>
            <person name="Ghai R."/>
            <person name="Kavagutti S V."/>
        </authorList>
    </citation>
    <scope>NUCLEOTIDE SEQUENCE</scope>
</reference>